<dbReference type="InterPro" id="IPR011047">
    <property type="entry name" value="Quinoprotein_ADH-like_sf"/>
</dbReference>
<protein>
    <recommendedName>
        <fullName evidence="1">Pyrrolo-quinoline quinone repeat domain-containing protein</fullName>
    </recommendedName>
</protein>
<proteinExistence type="predicted"/>
<dbReference type="AlphaFoldDB" id="A0A7W6HTN8"/>
<dbReference type="InterPro" id="IPR015943">
    <property type="entry name" value="WD40/YVTN_repeat-like_dom_sf"/>
</dbReference>
<dbReference type="OrthoDB" id="1095079at2"/>
<evidence type="ECO:0000313" key="2">
    <source>
        <dbReference type="EMBL" id="MBB4024540.1"/>
    </source>
</evidence>
<sequence length="513" mass="58764">MKVDINFSIMVTEMSFVRIFFLWSMLLSVICIDGFAQSTKQESEEQVMPRLVGRHYQRQENISGKEILVEGYVRHLYADSITKTISVQLDRFSRKGVPQGSGILFVWDTEKERSLWHCKINSDIENLSPVQNVLFLTSDFKTRCFDRRSGKERWNDRGSISYVDQKWGVGIRCKDNLGGTEVSKLEGISLHNGKKIWERKIFSQQGWADMLPLNDSVILLLSDALYAINMKNGEGWRHEIFLKELPFPKAEKEFMQGFTSNILIEKEKIYIASCDRLFCLDHTGKVLWLQGVSRKITGESQIFTMDSSLYMVNYGSGLVKGSMTKKWGIPYVAKFNKNTGLQEAFSSFPTTLGIVNHVQVSKDTLYVLFDQHLIKLSSLDLARGIQVEFSLDRDRAGYFASNRIFVLEDSRYKTLQEMDSTQCYILTGKQNILCVKADVQGARMLLPSEYCLCYLTYQGYSFLSRGEETIVIAPSGELWAHLRISKNAVRVGNKLYDAQENKITIVDLDEVIH</sequence>
<dbReference type="PANTHER" id="PTHR34512:SF30">
    <property type="entry name" value="OUTER MEMBRANE PROTEIN ASSEMBLY FACTOR BAMB"/>
    <property type="match status" value="1"/>
</dbReference>
<evidence type="ECO:0000313" key="3">
    <source>
        <dbReference type="Proteomes" id="UP000546007"/>
    </source>
</evidence>
<dbReference type="PANTHER" id="PTHR34512">
    <property type="entry name" value="CELL SURFACE PROTEIN"/>
    <property type="match status" value="1"/>
</dbReference>
<gene>
    <name evidence="2" type="ORF">GGR14_000301</name>
</gene>
<dbReference type="Proteomes" id="UP000546007">
    <property type="component" value="Unassembled WGS sequence"/>
</dbReference>
<name>A0A7W6HTN8_9BACT</name>
<dbReference type="EMBL" id="JACIES010000001">
    <property type="protein sequence ID" value="MBB4024540.1"/>
    <property type="molecule type" value="Genomic_DNA"/>
</dbReference>
<feature type="domain" description="Pyrrolo-quinoline quinone repeat" evidence="1">
    <location>
        <begin position="98"/>
        <end position="288"/>
    </location>
</feature>
<accession>A0A7W6HTN8</accession>
<dbReference type="RefSeq" id="WP_124316454.1">
    <property type="nucleotide sequence ID" value="NZ_AP028155.1"/>
</dbReference>
<dbReference type="GeneID" id="93100754"/>
<keyword evidence="3" id="KW-1185">Reference proteome</keyword>
<dbReference type="Gene3D" id="2.130.10.10">
    <property type="entry name" value="YVTN repeat-like/Quinoprotein amine dehydrogenase"/>
    <property type="match status" value="1"/>
</dbReference>
<dbReference type="Pfam" id="PF13360">
    <property type="entry name" value="PQQ_2"/>
    <property type="match status" value="1"/>
</dbReference>
<organism evidence="2 3">
    <name type="scientific">Butyricimonas faecihominis</name>
    <dbReference type="NCBI Taxonomy" id="1472416"/>
    <lineage>
        <taxon>Bacteria</taxon>
        <taxon>Pseudomonadati</taxon>
        <taxon>Bacteroidota</taxon>
        <taxon>Bacteroidia</taxon>
        <taxon>Bacteroidales</taxon>
        <taxon>Odoribacteraceae</taxon>
        <taxon>Butyricimonas</taxon>
    </lineage>
</organism>
<evidence type="ECO:0000259" key="1">
    <source>
        <dbReference type="Pfam" id="PF13360"/>
    </source>
</evidence>
<dbReference type="SUPFAM" id="SSF50998">
    <property type="entry name" value="Quinoprotein alcohol dehydrogenase-like"/>
    <property type="match status" value="1"/>
</dbReference>
<dbReference type="InterPro" id="IPR002372">
    <property type="entry name" value="PQQ_rpt_dom"/>
</dbReference>
<comment type="caution">
    <text evidence="2">The sequence shown here is derived from an EMBL/GenBank/DDBJ whole genome shotgun (WGS) entry which is preliminary data.</text>
</comment>
<reference evidence="2 3" key="1">
    <citation type="submission" date="2020-08" db="EMBL/GenBank/DDBJ databases">
        <title>Genomic Encyclopedia of Type Strains, Phase IV (KMG-IV): sequencing the most valuable type-strain genomes for metagenomic binning, comparative biology and taxonomic classification.</title>
        <authorList>
            <person name="Goeker M."/>
        </authorList>
    </citation>
    <scope>NUCLEOTIDE SEQUENCE [LARGE SCALE GENOMIC DNA]</scope>
    <source>
        <strain evidence="2 3">DSM 105721</strain>
    </source>
</reference>